<evidence type="ECO:0000313" key="4">
    <source>
        <dbReference type="EMBL" id="CRK89269.1"/>
    </source>
</evidence>
<gene>
    <name evidence="4" type="ORF">CLUMA_CG003028</name>
</gene>
<evidence type="ECO:0000256" key="3">
    <source>
        <dbReference type="SAM" id="SignalP"/>
    </source>
</evidence>
<feature type="transmembrane region" description="Helical" evidence="2">
    <location>
        <begin position="239"/>
        <end position="262"/>
    </location>
</feature>
<feature type="chain" id="PRO_5013312141" evidence="3">
    <location>
        <begin position="21"/>
        <end position="409"/>
    </location>
</feature>
<evidence type="ECO:0000256" key="1">
    <source>
        <dbReference type="SAM" id="MobiDB-lite"/>
    </source>
</evidence>
<dbReference type="AlphaFoldDB" id="A0A1J1HMJ3"/>
<dbReference type="EMBL" id="CVRI01000011">
    <property type="protein sequence ID" value="CRK89269.1"/>
    <property type="molecule type" value="Genomic_DNA"/>
</dbReference>
<sequence length="409" mass="46479">MWKVLFRVVFGLTFVSNSLSSALLRDIHPKAFNIRRVSRRLVKKGIDFFFSGLYNTQGKEHELGADFGFTGDMYTKNNPYYTNHPTQFFESLGLKKITLKKPEPVYYPVYNHSLTQDGSSSEDTFDTAYPPSSYGPPSYSVQSVPSVPSTSYGTPSTSYGPPSTSYGTPSTSYGTPSTHHDSGTASYYPQYQHSHGPPPSTYYPSSPPTAPSSESQKSSVGWLWSKFMKKFDLIIMSKILIKLIIFKKIVKFIALICLLMFLPILKKKFEENTGSESDEEEERRLKGLDAYANVDIRLKEIVNFAFTAIEAFEKNDIPWCVGESEFYCRFQLMLDNVDLRYPGDRIIEIWFPKLQTTESPPAVSSEETNDDEGNVDFNDYISESPIEQLEDENKSSENNIDKFNAMFKR</sequence>
<evidence type="ECO:0000313" key="5">
    <source>
        <dbReference type="Proteomes" id="UP000183832"/>
    </source>
</evidence>
<feature type="signal peptide" evidence="3">
    <location>
        <begin position="1"/>
        <end position="20"/>
    </location>
</feature>
<keyword evidence="2" id="KW-0812">Transmembrane</keyword>
<proteinExistence type="predicted"/>
<feature type="region of interest" description="Disordered" evidence="1">
    <location>
        <begin position="386"/>
        <end position="409"/>
    </location>
</feature>
<evidence type="ECO:0000256" key="2">
    <source>
        <dbReference type="SAM" id="Phobius"/>
    </source>
</evidence>
<dbReference type="OrthoDB" id="7741629at2759"/>
<keyword evidence="2" id="KW-0472">Membrane</keyword>
<reference evidence="4 5" key="1">
    <citation type="submission" date="2015-04" db="EMBL/GenBank/DDBJ databases">
        <authorList>
            <person name="Syromyatnikov M.Y."/>
            <person name="Popov V.N."/>
        </authorList>
    </citation>
    <scope>NUCLEOTIDE SEQUENCE [LARGE SCALE GENOMIC DNA]</scope>
</reference>
<organism evidence="4 5">
    <name type="scientific">Clunio marinus</name>
    <dbReference type="NCBI Taxonomy" id="568069"/>
    <lineage>
        <taxon>Eukaryota</taxon>
        <taxon>Metazoa</taxon>
        <taxon>Ecdysozoa</taxon>
        <taxon>Arthropoda</taxon>
        <taxon>Hexapoda</taxon>
        <taxon>Insecta</taxon>
        <taxon>Pterygota</taxon>
        <taxon>Neoptera</taxon>
        <taxon>Endopterygota</taxon>
        <taxon>Diptera</taxon>
        <taxon>Nematocera</taxon>
        <taxon>Chironomoidea</taxon>
        <taxon>Chironomidae</taxon>
        <taxon>Clunio</taxon>
    </lineage>
</organism>
<keyword evidence="3" id="KW-0732">Signal</keyword>
<dbReference type="STRING" id="568069.A0A1J1HMJ3"/>
<dbReference type="Proteomes" id="UP000183832">
    <property type="component" value="Unassembled WGS sequence"/>
</dbReference>
<protein>
    <submittedName>
        <fullName evidence="4">CLUMA_CG003028, isoform A</fullName>
    </submittedName>
</protein>
<feature type="region of interest" description="Disordered" evidence="1">
    <location>
        <begin position="358"/>
        <end position="377"/>
    </location>
</feature>
<accession>A0A1J1HMJ3</accession>
<name>A0A1J1HMJ3_9DIPT</name>
<feature type="compositionally biased region" description="Pro residues" evidence="1">
    <location>
        <begin position="196"/>
        <end position="210"/>
    </location>
</feature>
<keyword evidence="2" id="KW-1133">Transmembrane helix</keyword>
<feature type="compositionally biased region" description="Low complexity" evidence="1">
    <location>
        <begin position="129"/>
        <end position="177"/>
    </location>
</feature>
<feature type="region of interest" description="Disordered" evidence="1">
    <location>
        <begin position="116"/>
        <end position="216"/>
    </location>
</feature>
<keyword evidence="5" id="KW-1185">Reference proteome</keyword>
<feature type="compositionally biased region" description="Polar residues" evidence="1">
    <location>
        <begin position="183"/>
        <end position="193"/>
    </location>
</feature>